<accession>A0A0G4GUG9</accession>
<dbReference type="AlphaFoldDB" id="A0A0G4GUG9"/>
<sequence length="1065" mass="116119">MKDRPSVADLSVPNVKNGSVVVYSSANSFDIPVSGSSQFQHSPTFQRLPSEQPSLHCPQNHAGLHHSWAWGGDPGVLSKDEKVGALRRFHSYDGGVFIPPEGMASHQPSPVVMQPQPLHPSLVWQRGVSLEALVRKNSMAQGGSGGEQERQRRLLEEQRLTAHQQEVYQMLLQRQMEEARAHASFQSALQALEERQWHAQQEHIAMANRPTAFRDTHVQSVSEGAGREFLPPLPELRDPRMVGMGVETRMVETREVNGVPQGAGGSWQGQGAVNGGSWGTAVRYQSESTDTAVTPVDLGQNGQRRGPTWAEGAPPGSLEGGGAPWGGGHHPQTTWGASPVPPGVGGIEFGFAAADGAASETDWSKKRRALQELQEARRVKLLHSRRSSKEGKEGRSRPNSKQQPPHSLHHSQQHCSLPPSHQHPHPQQYSSQVPCMVSPAAAFGSRLQFFQNSSRCLHETGERDNLIPRYPQDSLTRTSPSPSRDVSPKKKKRSQENPQKRNQSSHSNQVPTDHNPLSESWDHRTPQNNLEALQRQSGLQRRQQASRGSRGSTVSLHSLYTTTDDGSRGLGRHSLDGKSWRSSLRNGNRPPPRAVPSLVVHGRSLEEEDWRDGDAVRGVTRGRNPRTPGSPRTSSGSTGVSSGTLRAHAELHAQAERAYRYAQDHGVPIVDLHAVRAQQQLDLHLAQEGEGESVVVPEEASSPAAEDQEEPSEQKKKSIDLRKFDPHAEALPDQPINEGSMIRYSSSSFQGNGSGGNVSVDETRGGQKETIHVEELLYEERGTAASKLEEMASLRHAPHQSVSMEEQAEEEEGDLTSPFMKREQEERGGRESQSLYTQSSGHISPPRSFASIPPSDPSSSSVTPSASGRKRSSAKEKTEKKKQSVDQRRCPPPDSNLRVARASADRPKSRQAPREGHNQSFTPPPLSLALPSDAMLPHSHMARPPLRLAAGGALVLDHLSRGSGDLLQAAADIEKKSKKGKIKAKTEFHHFHFHHVVCDSDGDLGAGGLSNPSVLRVLEGSLEKVMAQREIEAMVKSAAFLPPQSETHTAPLLLRAGSGEEGGGK</sequence>
<dbReference type="EMBL" id="CDMZ01001547">
    <property type="protein sequence ID" value="CEM34206.1"/>
    <property type="molecule type" value="Genomic_DNA"/>
</dbReference>
<feature type="compositionally biased region" description="Low complexity" evidence="1">
    <location>
        <begin position="621"/>
        <end position="643"/>
    </location>
</feature>
<feature type="compositionally biased region" description="Basic and acidic residues" evidence="1">
    <location>
        <begin position="761"/>
        <end position="793"/>
    </location>
</feature>
<feature type="compositionally biased region" description="Low complexity" evidence="1">
    <location>
        <begin position="413"/>
        <end position="431"/>
    </location>
</feature>
<feature type="compositionally biased region" description="Polar residues" evidence="1">
    <location>
        <begin position="473"/>
        <end position="484"/>
    </location>
</feature>
<feature type="compositionally biased region" description="Polar residues" evidence="1">
    <location>
        <begin position="553"/>
        <end position="564"/>
    </location>
</feature>
<feature type="region of interest" description="Disordered" evidence="1">
    <location>
        <begin position="461"/>
        <end position="643"/>
    </location>
</feature>
<feature type="region of interest" description="Disordered" evidence="1">
    <location>
        <begin position="375"/>
        <end position="431"/>
    </location>
</feature>
<gene>
    <name evidence="2" type="ORF">Cvel_742</name>
</gene>
<feature type="compositionally biased region" description="Basic and acidic residues" evidence="1">
    <location>
        <begin position="387"/>
        <end position="396"/>
    </location>
</feature>
<dbReference type="VEuPathDB" id="CryptoDB:Cvel_742"/>
<name>A0A0G4GUG9_9ALVE</name>
<organism evidence="2">
    <name type="scientific">Chromera velia CCMP2878</name>
    <dbReference type="NCBI Taxonomy" id="1169474"/>
    <lineage>
        <taxon>Eukaryota</taxon>
        <taxon>Sar</taxon>
        <taxon>Alveolata</taxon>
        <taxon>Colpodellida</taxon>
        <taxon>Chromeraceae</taxon>
        <taxon>Chromera</taxon>
    </lineage>
</organism>
<proteinExistence type="predicted"/>
<feature type="compositionally biased region" description="Basic and acidic residues" evidence="1">
    <location>
        <begin position="873"/>
        <end position="891"/>
    </location>
</feature>
<feature type="compositionally biased region" description="Basic and acidic residues" evidence="1">
    <location>
        <begin position="903"/>
        <end position="917"/>
    </location>
</feature>
<feature type="compositionally biased region" description="Low complexity" evidence="1">
    <location>
        <begin position="692"/>
        <end position="705"/>
    </location>
</feature>
<feature type="region of interest" description="Disordered" evidence="1">
    <location>
        <begin position="289"/>
        <end position="337"/>
    </location>
</feature>
<feature type="region of interest" description="Disordered" evidence="1">
    <location>
        <begin position="690"/>
        <end position="932"/>
    </location>
</feature>
<feature type="compositionally biased region" description="Low complexity" evidence="1">
    <location>
        <begin position="848"/>
        <end position="867"/>
    </location>
</feature>
<feature type="compositionally biased region" description="Basic and acidic residues" evidence="1">
    <location>
        <begin position="712"/>
        <end position="730"/>
    </location>
</feature>
<protein>
    <submittedName>
        <fullName evidence="2">Uncharacterized protein</fullName>
    </submittedName>
</protein>
<evidence type="ECO:0000313" key="2">
    <source>
        <dbReference type="EMBL" id="CEM34206.1"/>
    </source>
</evidence>
<feature type="compositionally biased region" description="Gly residues" evidence="1">
    <location>
        <begin position="318"/>
        <end position="329"/>
    </location>
</feature>
<feature type="compositionally biased region" description="Basic and acidic residues" evidence="1">
    <location>
        <begin position="820"/>
        <end position="830"/>
    </location>
</feature>
<evidence type="ECO:0000256" key="1">
    <source>
        <dbReference type="SAM" id="MobiDB-lite"/>
    </source>
</evidence>
<reference evidence="2" key="1">
    <citation type="submission" date="2014-11" db="EMBL/GenBank/DDBJ databases">
        <authorList>
            <person name="Otto D Thomas"/>
            <person name="Naeem Raeece"/>
        </authorList>
    </citation>
    <scope>NUCLEOTIDE SEQUENCE</scope>
</reference>
<feature type="compositionally biased region" description="Low complexity" evidence="1">
    <location>
        <begin position="532"/>
        <end position="552"/>
    </location>
</feature>
<feature type="compositionally biased region" description="Polar residues" evidence="1">
    <location>
        <begin position="500"/>
        <end position="518"/>
    </location>
</feature>